<name>A0A381QJ78_9ZZZZ</name>
<reference evidence="3" key="1">
    <citation type="submission" date="2018-05" db="EMBL/GenBank/DDBJ databases">
        <authorList>
            <person name="Lanie J.A."/>
            <person name="Ng W.-L."/>
            <person name="Kazmierczak K.M."/>
            <person name="Andrzejewski T.M."/>
            <person name="Davidsen T.M."/>
            <person name="Wayne K.J."/>
            <person name="Tettelin H."/>
            <person name="Glass J.I."/>
            <person name="Rusch D."/>
            <person name="Podicherti R."/>
            <person name="Tsui H.-C.T."/>
            <person name="Winkler M.E."/>
        </authorList>
    </citation>
    <scope>NUCLEOTIDE SEQUENCE</scope>
</reference>
<dbReference type="PANTHER" id="PTHR22993:SF9">
    <property type="entry name" value="FORMAMIDOPYRIMIDINE-DNA GLYCOSYLASE"/>
    <property type="match status" value="1"/>
</dbReference>
<dbReference type="GO" id="GO:0034039">
    <property type="term" value="F:8-oxo-7,8-dihydroguanine DNA N-glycosylase activity"/>
    <property type="evidence" value="ECO:0007669"/>
    <property type="project" value="TreeGrafter"/>
</dbReference>
<evidence type="ECO:0000256" key="1">
    <source>
        <dbReference type="ARBA" id="ARBA00009409"/>
    </source>
</evidence>
<sequence length="243" mass="26619">MIPGQANKTSLTKTLAGSKISNVKRVGMLLCLGVGKEQALVIDLGSGGSLRRAANKDQVDASTQAVIGFTQKGQLRLLDSDKESTITLVDHDAITETFPQLAELGFDPVEQPISWTNFGHRLLARDKKLRPLLMDSSFIIGLGPVYSDEILHAALLRHDRIANQLITQEIRRLYRAIVETVHNAVKHRGASIAGTCDVFGEPGGYNEYLEVFGRAGERSRNGRGDVRTARVGGSTHYYCDYQV</sequence>
<dbReference type="Pfam" id="PF06831">
    <property type="entry name" value="H2TH"/>
    <property type="match status" value="1"/>
</dbReference>
<dbReference type="SUPFAM" id="SSF81624">
    <property type="entry name" value="N-terminal domain of MutM-like DNA repair proteins"/>
    <property type="match status" value="1"/>
</dbReference>
<dbReference type="InterPro" id="IPR035937">
    <property type="entry name" value="FPG_N"/>
</dbReference>
<dbReference type="InterPro" id="IPR015886">
    <property type="entry name" value="H2TH_FPG"/>
</dbReference>
<protein>
    <recommendedName>
        <fullName evidence="2">Formamidopyrimidine-DNA glycosylase H2TH DNA-binding domain-containing protein</fullName>
    </recommendedName>
</protein>
<dbReference type="AlphaFoldDB" id="A0A381QJ78"/>
<evidence type="ECO:0000313" key="3">
    <source>
        <dbReference type="EMBL" id="SUZ79040.1"/>
    </source>
</evidence>
<dbReference type="GO" id="GO:0006284">
    <property type="term" value="P:base-excision repair"/>
    <property type="evidence" value="ECO:0007669"/>
    <property type="project" value="InterPro"/>
</dbReference>
<dbReference type="Gene3D" id="3.20.190.10">
    <property type="entry name" value="MutM-like, N-terminal"/>
    <property type="match status" value="1"/>
</dbReference>
<organism evidence="3">
    <name type="scientific">marine metagenome</name>
    <dbReference type="NCBI Taxonomy" id="408172"/>
    <lineage>
        <taxon>unclassified sequences</taxon>
        <taxon>metagenomes</taxon>
        <taxon>ecological metagenomes</taxon>
    </lineage>
</organism>
<feature type="domain" description="Formamidopyrimidine-DNA glycosylase H2TH DNA-binding" evidence="2">
    <location>
        <begin position="104"/>
        <end position="196"/>
    </location>
</feature>
<proteinExistence type="inferred from homology"/>
<dbReference type="PANTHER" id="PTHR22993">
    <property type="entry name" value="FORMAMIDOPYRIMIDINE-DNA GLYCOSYLASE"/>
    <property type="match status" value="1"/>
</dbReference>
<dbReference type="Gene3D" id="1.10.8.50">
    <property type="match status" value="1"/>
</dbReference>
<dbReference type="SUPFAM" id="SSF46946">
    <property type="entry name" value="S13-like H2TH domain"/>
    <property type="match status" value="1"/>
</dbReference>
<dbReference type="GO" id="GO:0003684">
    <property type="term" value="F:damaged DNA binding"/>
    <property type="evidence" value="ECO:0007669"/>
    <property type="project" value="InterPro"/>
</dbReference>
<accession>A0A381QJ78</accession>
<dbReference type="EMBL" id="UINC01001372">
    <property type="protein sequence ID" value="SUZ79040.1"/>
    <property type="molecule type" value="Genomic_DNA"/>
</dbReference>
<comment type="similarity">
    <text evidence="1">Belongs to the FPG family.</text>
</comment>
<dbReference type="GO" id="GO:0003906">
    <property type="term" value="F:DNA-(apurinic or apyrimidinic site) endonuclease activity"/>
    <property type="evidence" value="ECO:0007669"/>
    <property type="project" value="InterPro"/>
</dbReference>
<evidence type="ECO:0000259" key="2">
    <source>
        <dbReference type="SMART" id="SM01232"/>
    </source>
</evidence>
<gene>
    <name evidence="3" type="ORF">METZ01_LOCUS31894</name>
</gene>
<dbReference type="SMART" id="SM01232">
    <property type="entry name" value="H2TH"/>
    <property type="match status" value="1"/>
</dbReference>
<dbReference type="GO" id="GO:0008270">
    <property type="term" value="F:zinc ion binding"/>
    <property type="evidence" value="ECO:0007669"/>
    <property type="project" value="InterPro"/>
</dbReference>
<dbReference type="InterPro" id="IPR010979">
    <property type="entry name" value="Ribosomal_uS13-like_H2TH"/>
</dbReference>